<protein>
    <recommendedName>
        <fullName evidence="3">TnsA endonuclease N terminal</fullName>
    </recommendedName>
</protein>
<evidence type="ECO:0000313" key="2">
    <source>
        <dbReference type="Proteomes" id="UP000194474"/>
    </source>
</evidence>
<dbReference type="Gene3D" id="3.40.1350.10">
    <property type="match status" value="1"/>
</dbReference>
<sequence length="222" mass="25166">MAPRVDRVVTYGNSVADRQIPSRKRGSQTGFKQDPYHRRKVVFESSLEAKCMMVLMAHPDVHELREQQKLPQFRFDGRIVTHFMDILVTWRSGRRTAFSVKYEADQSTEFIALLQAAADQVGDHFAHDYRTLSEADINRTQVWNAARILSAAKDHDYEAQQALIASLKTGPRQVRVGDCDAMLGDGVRGSRAAMALIKTGKLILPEDHRLSRDAILRNLFTN</sequence>
<proteinExistence type="predicted"/>
<organism evidence="1 2">
    <name type="scientific">Devosia lucknowensis</name>
    <dbReference type="NCBI Taxonomy" id="1096929"/>
    <lineage>
        <taxon>Bacteria</taxon>
        <taxon>Pseudomonadati</taxon>
        <taxon>Pseudomonadota</taxon>
        <taxon>Alphaproteobacteria</taxon>
        <taxon>Hyphomicrobiales</taxon>
        <taxon>Devosiaceae</taxon>
        <taxon>Devosia</taxon>
    </lineage>
</organism>
<name>A0A1Y6G825_9HYPH</name>
<dbReference type="Proteomes" id="UP000194474">
    <property type="component" value="Unassembled WGS sequence"/>
</dbReference>
<dbReference type="InterPro" id="IPR011856">
    <property type="entry name" value="tRNA_endonuc-like_dom_sf"/>
</dbReference>
<gene>
    <name evidence="1" type="ORF">SAMN06295905_3199</name>
</gene>
<keyword evidence="2" id="KW-1185">Reference proteome</keyword>
<dbReference type="EMBL" id="FXWK01000002">
    <property type="protein sequence ID" value="SMQ85904.1"/>
    <property type="molecule type" value="Genomic_DNA"/>
</dbReference>
<reference evidence="2" key="1">
    <citation type="submission" date="2017-04" db="EMBL/GenBank/DDBJ databases">
        <authorList>
            <person name="Varghese N."/>
            <person name="Submissions S."/>
        </authorList>
    </citation>
    <scope>NUCLEOTIDE SEQUENCE [LARGE SCALE GENOMIC DNA]</scope>
</reference>
<evidence type="ECO:0000313" key="1">
    <source>
        <dbReference type="EMBL" id="SMQ85904.1"/>
    </source>
</evidence>
<evidence type="ECO:0008006" key="3">
    <source>
        <dbReference type="Google" id="ProtNLM"/>
    </source>
</evidence>
<dbReference type="GO" id="GO:0003676">
    <property type="term" value="F:nucleic acid binding"/>
    <property type="evidence" value="ECO:0007669"/>
    <property type="project" value="InterPro"/>
</dbReference>
<accession>A0A1Y6G825</accession>
<dbReference type="AlphaFoldDB" id="A0A1Y6G825"/>